<dbReference type="Gene3D" id="3.40.50.1820">
    <property type="entry name" value="alpha/beta hydrolase"/>
    <property type="match status" value="1"/>
</dbReference>
<keyword evidence="3" id="KW-1185">Reference proteome</keyword>
<dbReference type="InterPro" id="IPR029058">
    <property type="entry name" value="AB_hydrolase_fold"/>
</dbReference>
<organism evidence="2 3">
    <name type="scientific">Algoriphagus sediminis</name>
    <dbReference type="NCBI Taxonomy" id="3057113"/>
    <lineage>
        <taxon>Bacteria</taxon>
        <taxon>Pseudomonadati</taxon>
        <taxon>Bacteroidota</taxon>
        <taxon>Cytophagia</taxon>
        <taxon>Cytophagales</taxon>
        <taxon>Cyclobacteriaceae</taxon>
        <taxon>Algoriphagus</taxon>
    </lineage>
</organism>
<keyword evidence="1" id="KW-0732">Signal</keyword>
<comment type="caution">
    <text evidence="2">The sequence shown here is derived from an EMBL/GenBank/DDBJ whole genome shotgun (WGS) entry which is preliminary data.</text>
</comment>
<evidence type="ECO:0000313" key="2">
    <source>
        <dbReference type="EMBL" id="MDN3204249.1"/>
    </source>
</evidence>
<evidence type="ECO:0000256" key="1">
    <source>
        <dbReference type="SAM" id="SignalP"/>
    </source>
</evidence>
<dbReference type="Proteomes" id="UP001171916">
    <property type="component" value="Unassembled WGS sequence"/>
</dbReference>
<dbReference type="EMBL" id="JAUEPH010000003">
    <property type="protein sequence ID" value="MDN3204249.1"/>
    <property type="molecule type" value="Genomic_DNA"/>
</dbReference>
<dbReference type="Pfam" id="PF00450">
    <property type="entry name" value="Peptidase_S10"/>
    <property type="match status" value="1"/>
</dbReference>
<feature type="chain" id="PRO_5046942053" evidence="1">
    <location>
        <begin position="21"/>
        <end position="501"/>
    </location>
</feature>
<protein>
    <submittedName>
        <fullName evidence="2">Peptidase S10</fullName>
    </submittedName>
</protein>
<dbReference type="SUPFAM" id="SSF53474">
    <property type="entry name" value="alpha/beta-Hydrolases"/>
    <property type="match status" value="1"/>
</dbReference>
<dbReference type="RefSeq" id="WP_289999800.1">
    <property type="nucleotide sequence ID" value="NZ_JAUEPH010000003.1"/>
</dbReference>
<accession>A0ABT7YCJ6</accession>
<sequence length="501" mass="56484">MRRIISMVLVMTLFSTISFAQEEEKAWEPREPKEFKTSHQGTFGGRLLTYDAIVGETFIKDSEGEVIGSMWSTSYLKTGIPNDEPRPVMFIFNGGPGSASVWLHMGFFGPKVVKVDSDADEDDGAAPYELVDNSDFLIDLVDLVFVDPIGTGFSQLEGKGEGEDFWGLKADANSIAQFMRTWVTKHNRWQAPKFIAGESFGTTRAALITEILQGGGQTMALNGLVLISQALDYAGSTSTKDNLTSLFTYLPSQAVTAWYHGKAGQGKTIEEFAQEAREFAYGEYLESLFLAQKQTLEQKDAIAEKLAYFTGLDKDYILLSDNQILMGRFKKELLRDERKVIGTLDGRFLNEETEAVAENPVLGDPSSYMTSAAYTATFNDYLMNELEVEMDRPYFTSSQSMSGWDWKPSSGGYWEPSYVSTARNLSEAMRRNTQLQVMVANGYYDLITPFFDSEFTFSRHEFPQDRIHMTYYEAGHMMYNRQEDFDALAEDIREFITGILN</sequence>
<evidence type="ECO:0000313" key="3">
    <source>
        <dbReference type="Proteomes" id="UP001171916"/>
    </source>
</evidence>
<dbReference type="InterPro" id="IPR001563">
    <property type="entry name" value="Peptidase_S10"/>
</dbReference>
<gene>
    <name evidence="2" type="ORF">QVH07_08815</name>
</gene>
<name>A0ABT7YCJ6_9BACT</name>
<proteinExistence type="predicted"/>
<reference evidence="2" key="1">
    <citation type="submission" date="2023-06" db="EMBL/GenBank/DDBJ databases">
        <title>Robiginitalea aurantiacus sp. nov. and Algoriphagus sediminis sp. nov., isolated from coastal sediment.</title>
        <authorList>
            <person name="Zhou Z.Y."/>
            <person name="An J."/>
            <person name="Jia Y.W."/>
            <person name="Du Z.J."/>
        </authorList>
    </citation>
    <scope>NUCLEOTIDE SEQUENCE</scope>
    <source>
        <strain evidence="2">C2-7</strain>
    </source>
</reference>
<feature type="signal peptide" evidence="1">
    <location>
        <begin position="1"/>
        <end position="20"/>
    </location>
</feature>